<protein>
    <submittedName>
        <fullName evidence="1">Uncharacterized protein</fullName>
    </submittedName>
</protein>
<proteinExistence type="predicted"/>
<evidence type="ECO:0000313" key="1">
    <source>
        <dbReference type="EMBL" id="CAJ2652716.1"/>
    </source>
</evidence>
<gene>
    <name evidence="1" type="ORF">MILVUS5_LOCUS20161</name>
</gene>
<keyword evidence="2" id="KW-1185">Reference proteome</keyword>
<dbReference type="EMBL" id="CASHSV030000206">
    <property type="protein sequence ID" value="CAJ2652716.1"/>
    <property type="molecule type" value="Genomic_DNA"/>
</dbReference>
<name>A0ACB0K851_TRIPR</name>
<evidence type="ECO:0000313" key="2">
    <source>
        <dbReference type="Proteomes" id="UP001177021"/>
    </source>
</evidence>
<organism evidence="1 2">
    <name type="scientific">Trifolium pratense</name>
    <name type="common">Red clover</name>
    <dbReference type="NCBI Taxonomy" id="57577"/>
    <lineage>
        <taxon>Eukaryota</taxon>
        <taxon>Viridiplantae</taxon>
        <taxon>Streptophyta</taxon>
        <taxon>Embryophyta</taxon>
        <taxon>Tracheophyta</taxon>
        <taxon>Spermatophyta</taxon>
        <taxon>Magnoliopsida</taxon>
        <taxon>eudicotyledons</taxon>
        <taxon>Gunneridae</taxon>
        <taxon>Pentapetalae</taxon>
        <taxon>rosids</taxon>
        <taxon>fabids</taxon>
        <taxon>Fabales</taxon>
        <taxon>Fabaceae</taxon>
        <taxon>Papilionoideae</taxon>
        <taxon>50 kb inversion clade</taxon>
        <taxon>NPAAA clade</taxon>
        <taxon>Hologalegina</taxon>
        <taxon>IRL clade</taxon>
        <taxon>Trifolieae</taxon>
        <taxon>Trifolium</taxon>
    </lineage>
</organism>
<reference evidence="1" key="1">
    <citation type="submission" date="2023-10" db="EMBL/GenBank/DDBJ databases">
        <authorList>
            <person name="Rodriguez Cubillos JULIANA M."/>
            <person name="De Vega J."/>
        </authorList>
    </citation>
    <scope>NUCLEOTIDE SEQUENCE</scope>
</reference>
<comment type="caution">
    <text evidence="1">The sequence shown here is derived from an EMBL/GenBank/DDBJ whole genome shotgun (WGS) entry which is preliminary data.</text>
</comment>
<dbReference type="Proteomes" id="UP001177021">
    <property type="component" value="Unassembled WGS sequence"/>
</dbReference>
<sequence length="660" mass="77488">MDFRNNNMTTILWRFLGLSSTVVGFLCYALSSSFTHLFGEWNLLKIFLYSVFSLIICLMILFANTWQNSRSLRFKAHSAFLVLTITSVYSFFSDKVINRKSDAYSLISYAAFALMSLSLSRQTQCGFEVDLMYFYLGCLIVQLMKINLQLAIVGVCYSYCLIILRSSFSSLNVTQETQCLGLEEQHVVIQVDSQLSENIKQRFLTCMNELKKNNTKISKMLLQKVKGNYKLFVTDHNFIIDAILPETINNLHETAKLMFDAGFERECYEIYNSYREEWLEDLLINKLLALRKMGFQDYVIGRWIKTSKVALKILFPSERHLYNRVFSESNSASSNLYFSRICSGAMFQLLNFSVAFANRSPSAWRLFKILNLFETLCDLIHDFESLFLDRLVSEAIQVKNRLGQKSRDIFMEFGNLIFLTPDVELDCWADGGVHPMTCEATGYIVMAFWSRQHLEKVLHEYPFVFDGVKTYSLFYSQMELIMEQFEKKLEFKSQIYEEPALRYFFMMNNLSHIEYRLESFWDHKYLHKNTGQYFELYCRNSWSKVIDFLKMDVNESVTCNIEANSMKDNLSLFNQKFKETCGIQCTWRVFDEKLWNQIKTFLKMKLLPAYENFIAMFENVVGKNADEYIVYGMSDIQDELNHLFLLEEVDCVRHDLMKTS</sequence>
<accession>A0ACB0K851</accession>